<organism evidence="8 9">
    <name type="scientific">Porites lobata</name>
    <dbReference type="NCBI Taxonomy" id="104759"/>
    <lineage>
        <taxon>Eukaryota</taxon>
        <taxon>Metazoa</taxon>
        <taxon>Cnidaria</taxon>
        <taxon>Anthozoa</taxon>
        <taxon>Hexacorallia</taxon>
        <taxon>Scleractinia</taxon>
        <taxon>Fungiina</taxon>
        <taxon>Poritidae</taxon>
        <taxon>Porites</taxon>
    </lineage>
</organism>
<dbReference type="PANTHER" id="PTHR46106">
    <property type="entry name" value="IA-2 PROTEIN TYROSINE PHOSPHATASE, ISOFORM C"/>
    <property type="match status" value="1"/>
</dbReference>
<name>A0ABN8R739_9CNID</name>
<evidence type="ECO:0000259" key="6">
    <source>
        <dbReference type="PROSITE" id="PS50055"/>
    </source>
</evidence>
<dbReference type="SMART" id="SM00404">
    <property type="entry name" value="PTPc_motif"/>
    <property type="match status" value="1"/>
</dbReference>
<evidence type="ECO:0000256" key="3">
    <source>
        <dbReference type="SAM" id="MobiDB-lite"/>
    </source>
</evidence>
<feature type="signal peptide" evidence="5">
    <location>
        <begin position="1"/>
        <end position="22"/>
    </location>
</feature>
<dbReference type="PRINTS" id="PR00700">
    <property type="entry name" value="PRTYPHPHTASE"/>
</dbReference>
<dbReference type="Proteomes" id="UP001159405">
    <property type="component" value="Unassembled WGS sequence"/>
</dbReference>
<evidence type="ECO:0000256" key="4">
    <source>
        <dbReference type="SAM" id="Phobius"/>
    </source>
</evidence>
<dbReference type="SUPFAM" id="SSF52799">
    <property type="entry name" value="(Phosphotyrosine protein) phosphatases II"/>
    <property type="match status" value="1"/>
</dbReference>
<dbReference type="InterPro" id="IPR029021">
    <property type="entry name" value="Prot-tyrosine_phosphatase-like"/>
</dbReference>
<feature type="region of interest" description="Disordered" evidence="3">
    <location>
        <begin position="175"/>
        <end position="286"/>
    </location>
</feature>
<comment type="caution">
    <text evidence="8">The sequence shown here is derived from an EMBL/GenBank/DDBJ whole genome shotgun (WGS) entry which is preliminary data.</text>
</comment>
<keyword evidence="5" id="KW-0732">Signal</keyword>
<feature type="compositionally biased region" description="Basic and acidic residues" evidence="3">
    <location>
        <begin position="196"/>
        <end position="216"/>
    </location>
</feature>
<feature type="chain" id="PRO_5045311624" description="Receptor-type tyrosine-protein phosphatase N2" evidence="5">
    <location>
        <begin position="23"/>
        <end position="848"/>
    </location>
</feature>
<feature type="domain" description="Tyrosine-protein phosphatase" evidence="6">
    <location>
        <begin position="576"/>
        <end position="838"/>
    </location>
</feature>
<protein>
    <recommendedName>
        <fullName evidence="10">Receptor-type tyrosine-protein phosphatase N2</fullName>
    </recommendedName>
</protein>
<dbReference type="InterPro" id="IPR000242">
    <property type="entry name" value="PTP_cat"/>
</dbReference>
<feature type="compositionally biased region" description="Polar residues" evidence="3">
    <location>
        <begin position="517"/>
        <end position="526"/>
    </location>
</feature>
<keyword evidence="2" id="KW-0968">Cytoplasmic vesicle</keyword>
<evidence type="ECO:0000256" key="2">
    <source>
        <dbReference type="ARBA" id="ARBA00023329"/>
    </source>
</evidence>
<keyword evidence="4" id="KW-0472">Membrane</keyword>
<sequence length="848" mass="96276">MDSKNLKFIFLIVVLILDYGHLRDSPVAGCLTSSDCGYGQYCDEYLCKREVAGQQDYPSYGRGEIPRRISSNEYYNSNYREEFDNRDDIRLDQPDSSEWYAVESDYDRRKEGQNLGPFFPVEDLPSDRRVLDAESLPPIEVENWDKIGIGAKHGTNKQSNRDEYKSLPYDYNSLKAPKHLRQKEDSGSKSAQSVGHRRDSSKNKNEFVDKSLKDSLGDNVDLASKKSEIMQSEDNVRSFPVDSEKKIPPVPLTSEIAPDHDNSGLQDNRMQTEKQASSEGRREEGKVMVKGKVKKVKADVVIDQGPNPEKTYKRVEDFFQSQRESSIVEVPNSVKKEEASKLYKDNFVPVKDDASDHVSKEQADSDKLKEGNIKLSMNQKVNNAEVKLKMAQTQYTLEEPRSVAERITKEPSVKDEVARNSGLEIKAADYEDTPSKNVKSGRPKTSVETQQPKYFLITIIVVGCVTGVVLTAVAIYLMMRRHKETKGFKPVTLPGQEAAADYQELCRQLRATQGWDSAPVKTTPTQHGVEKEKGLGSGRAPKYSWSEEPVVPNMDISTGHVVLAYMEDHLNNKDRLNKEWEALKTYEAEPNSREVGKMEKNLRKNRYGDVLPYDHNRVLLKETASATGSDYINASYIMDHDPKNPSYIATQGPLAQTVSDFWQMVWEQGVVVIVNLTKLSDLGLPQCHRYWPEEQQPIVTYRIYEVHLVSEHIWCEDYLVRSFYLKNLQTSETRTVTQFHFLTWPDLNVPATPKPLLEFRRKVNKCFRGRASPVVVHCSGGVGRTGTYILIDMVLNKMMRGAKEIDIAATVEHLRDQRPSMVKTKAQFEFALTAVAEEVNAILQALAK</sequence>
<dbReference type="InterPro" id="IPR016130">
    <property type="entry name" value="Tyr_Pase_AS"/>
</dbReference>
<feature type="domain" description="Tyrosine specific protein phosphatases" evidence="7">
    <location>
        <begin position="757"/>
        <end position="829"/>
    </location>
</feature>
<dbReference type="PROSITE" id="PS50056">
    <property type="entry name" value="TYR_PHOSPHATASE_2"/>
    <property type="match status" value="1"/>
</dbReference>
<feature type="transmembrane region" description="Helical" evidence="4">
    <location>
        <begin position="454"/>
        <end position="479"/>
    </location>
</feature>
<gene>
    <name evidence="8" type="ORF">PLOB_00015816</name>
</gene>
<feature type="region of interest" description="Disordered" evidence="3">
    <location>
        <begin position="424"/>
        <end position="445"/>
    </location>
</feature>
<dbReference type="PROSITE" id="PS00383">
    <property type="entry name" value="TYR_PHOSPHATASE_1"/>
    <property type="match status" value="1"/>
</dbReference>
<evidence type="ECO:0000313" key="8">
    <source>
        <dbReference type="EMBL" id="CAH3175218.1"/>
    </source>
</evidence>
<dbReference type="Gene3D" id="3.90.190.10">
    <property type="entry name" value="Protein tyrosine phosphatase superfamily"/>
    <property type="match status" value="1"/>
</dbReference>
<dbReference type="Pfam" id="PF00102">
    <property type="entry name" value="Y_phosphatase"/>
    <property type="match status" value="1"/>
</dbReference>
<proteinExistence type="predicted"/>
<dbReference type="PROSITE" id="PS50055">
    <property type="entry name" value="TYR_PHOSPHATASE_PTP"/>
    <property type="match status" value="1"/>
</dbReference>
<dbReference type="SMART" id="SM00194">
    <property type="entry name" value="PTPc"/>
    <property type="match status" value="1"/>
</dbReference>
<evidence type="ECO:0008006" key="10">
    <source>
        <dbReference type="Google" id="ProtNLM"/>
    </source>
</evidence>
<evidence type="ECO:0000259" key="7">
    <source>
        <dbReference type="PROSITE" id="PS50056"/>
    </source>
</evidence>
<dbReference type="InterPro" id="IPR003595">
    <property type="entry name" value="Tyr_Pase_cat"/>
</dbReference>
<feature type="compositionally biased region" description="Polar residues" evidence="3">
    <location>
        <begin position="263"/>
        <end position="278"/>
    </location>
</feature>
<keyword evidence="4" id="KW-0812">Transmembrane</keyword>
<dbReference type="EMBL" id="CALNXK010000198">
    <property type="protein sequence ID" value="CAH3175218.1"/>
    <property type="molecule type" value="Genomic_DNA"/>
</dbReference>
<dbReference type="InterPro" id="IPR000387">
    <property type="entry name" value="Tyr_Pase_dom"/>
</dbReference>
<evidence type="ECO:0000313" key="9">
    <source>
        <dbReference type="Proteomes" id="UP001159405"/>
    </source>
</evidence>
<dbReference type="InterPro" id="IPR033522">
    <property type="entry name" value="IA-2/IA-2_beta"/>
</dbReference>
<reference evidence="8 9" key="1">
    <citation type="submission" date="2022-05" db="EMBL/GenBank/DDBJ databases">
        <authorList>
            <consortium name="Genoscope - CEA"/>
            <person name="William W."/>
        </authorList>
    </citation>
    <scope>NUCLEOTIDE SEQUENCE [LARGE SCALE GENOMIC DNA]</scope>
</reference>
<feature type="region of interest" description="Disordered" evidence="3">
    <location>
        <begin position="517"/>
        <end position="544"/>
    </location>
</feature>
<keyword evidence="4" id="KW-1133">Transmembrane helix</keyword>
<keyword evidence="9" id="KW-1185">Reference proteome</keyword>
<dbReference type="PANTHER" id="PTHR46106:SF4">
    <property type="entry name" value="IA-2 PROTEIN TYROSINE PHOSPHATASE, ISOFORM C"/>
    <property type="match status" value="1"/>
</dbReference>
<evidence type="ECO:0000256" key="5">
    <source>
        <dbReference type="SAM" id="SignalP"/>
    </source>
</evidence>
<evidence type="ECO:0000256" key="1">
    <source>
        <dbReference type="ARBA" id="ARBA00004358"/>
    </source>
</evidence>
<accession>A0ABN8R739</accession>
<comment type="subcellular location">
    <subcellularLocation>
        <location evidence="1">Cytoplasmic vesicle membrane</location>
        <topology evidence="1">Single-pass type I membrane protein</topology>
    </subcellularLocation>
</comment>